<evidence type="ECO:0000313" key="4">
    <source>
        <dbReference type="RefSeq" id="XP_033577086.1"/>
    </source>
</evidence>
<protein>
    <recommendedName>
        <fullName evidence="1">Clr5 domain-containing protein</fullName>
    </recommendedName>
</protein>
<keyword evidence="3" id="KW-1185">Reference proteome</keyword>
<reference evidence="2 4" key="1">
    <citation type="journal article" date="2020" name="Stud. Mycol.">
        <title>101 Dothideomycetes genomes: a test case for predicting lifestyles and emergence of pathogens.</title>
        <authorList>
            <person name="Haridas S."/>
            <person name="Albert R."/>
            <person name="Binder M."/>
            <person name="Bloem J."/>
            <person name="Labutti K."/>
            <person name="Salamov A."/>
            <person name="Andreopoulos B."/>
            <person name="Baker S."/>
            <person name="Barry K."/>
            <person name="Bills G."/>
            <person name="Bluhm B."/>
            <person name="Cannon C."/>
            <person name="Castanera R."/>
            <person name="Culley D."/>
            <person name="Daum C."/>
            <person name="Ezra D."/>
            <person name="Gonzalez J."/>
            <person name="Henrissat B."/>
            <person name="Kuo A."/>
            <person name="Liang C."/>
            <person name="Lipzen A."/>
            <person name="Lutzoni F."/>
            <person name="Magnuson J."/>
            <person name="Mondo S."/>
            <person name="Nolan M."/>
            <person name="Ohm R."/>
            <person name="Pangilinan J."/>
            <person name="Park H.-J."/>
            <person name="Ramirez L."/>
            <person name="Alfaro M."/>
            <person name="Sun H."/>
            <person name="Tritt A."/>
            <person name="Yoshinaga Y."/>
            <person name="Zwiers L.-H."/>
            <person name="Turgeon B."/>
            <person name="Goodwin S."/>
            <person name="Spatafora J."/>
            <person name="Crous P."/>
            <person name="Grigoriev I."/>
        </authorList>
    </citation>
    <scope>NUCLEOTIDE SEQUENCE</scope>
    <source>
        <strain evidence="2 4">CBS 304.34</strain>
    </source>
</reference>
<dbReference type="RefSeq" id="XP_033577086.1">
    <property type="nucleotide sequence ID" value="XM_033719915.1"/>
</dbReference>
<evidence type="ECO:0000313" key="2">
    <source>
        <dbReference type="EMBL" id="KAF2810122.1"/>
    </source>
</evidence>
<accession>A0A6A6YML4</accession>
<reference evidence="4" key="2">
    <citation type="submission" date="2020-04" db="EMBL/GenBank/DDBJ databases">
        <authorList>
            <consortium name="NCBI Genome Project"/>
        </authorList>
    </citation>
    <scope>NUCLEOTIDE SEQUENCE</scope>
    <source>
        <strain evidence="4">CBS 304.34</strain>
    </source>
</reference>
<dbReference type="GeneID" id="54460808"/>
<dbReference type="InterPro" id="IPR025676">
    <property type="entry name" value="Clr5_dom"/>
</dbReference>
<dbReference type="EMBL" id="MU003700">
    <property type="protein sequence ID" value="KAF2810122.1"/>
    <property type="molecule type" value="Genomic_DNA"/>
</dbReference>
<evidence type="ECO:0000313" key="3">
    <source>
        <dbReference type="Proteomes" id="UP000504636"/>
    </source>
</evidence>
<feature type="domain" description="Clr5" evidence="1">
    <location>
        <begin position="80"/>
        <end position="129"/>
    </location>
</feature>
<evidence type="ECO:0000259" key="1">
    <source>
        <dbReference type="Pfam" id="PF14420"/>
    </source>
</evidence>
<dbReference type="Proteomes" id="UP000504636">
    <property type="component" value="Unplaced"/>
</dbReference>
<organism evidence="2">
    <name type="scientific">Mytilinidion resinicola</name>
    <dbReference type="NCBI Taxonomy" id="574789"/>
    <lineage>
        <taxon>Eukaryota</taxon>
        <taxon>Fungi</taxon>
        <taxon>Dikarya</taxon>
        <taxon>Ascomycota</taxon>
        <taxon>Pezizomycotina</taxon>
        <taxon>Dothideomycetes</taxon>
        <taxon>Pleosporomycetidae</taxon>
        <taxon>Mytilinidiales</taxon>
        <taxon>Mytilinidiaceae</taxon>
        <taxon>Mytilinidion</taxon>
    </lineage>
</organism>
<proteinExistence type="predicted"/>
<reference evidence="4" key="3">
    <citation type="submission" date="2025-04" db="UniProtKB">
        <authorList>
            <consortium name="RefSeq"/>
        </authorList>
    </citation>
    <scope>IDENTIFICATION</scope>
    <source>
        <strain evidence="4">CBS 304.34</strain>
    </source>
</reference>
<sequence length="129" mass="15031">MPQPGNPFAQVPNVQYTPPYHPQFHHLNAQHAFQQPNVQLAQVQASQNQPYQVQQSHTAQLHAPEPTIPAQNLLDIPFNDRWDILKPVLEALYHRVPAVKLSKIVEMMKDEYKFDANENQYKHRFSKWG</sequence>
<dbReference type="AlphaFoldDB" id="A0A6A6YML4"/>
<gene>
    <name evidence="2 4" type="ORF">BDZ99DRAFT_462725</name>
</gene>
<name>A0A6A6YML4_9PEZI</name>
<dbReference type="OrthoDB" id="5986190at2759"/>
<dbReference type="Pfam" id="PF14420">
    <property type="entry name" value="Clr5"/>
    <property type="match status" value="1"/>
</dbReference>